<dbReference type="RefSeq" id="XP_024740903.1">
    <property type="nucleotide sequence ID" value="XM_024876711.1"/>
</dbReference>
<feature type="region of interest" description="Disordered" evidence="1">
    <location>
        <begin position="626"/>
        <end position="649"/>
    </location>
</feature>
<dbReference type="STRING" id="1095630.A0A2J6TLW0"/>
<evidence type="ECO:0000256" key="1">
    <source>
        <dbReference type="SAM" id="MobiDB-lite"/>
    </source>
</evidence>
<accession>A0A2J6TLW0</accession>
<evidence type="ECO:0000259" key="2">
    <source>
        <dbReference type="Pfam" id="PF06985"/>
    </source>
</evidence>
<dbReference type="AlphaFoldDB" id="A0A2J6TLW0"/>
<name>A0A2J6TLW0_9HELO</name>
<dbReference type="OrthoDB" id="674604at2759"/>
<organism evidence="3 4">
    <name type="scientific">Hyaloscypha bicolor E</name>
    <dbReference type="NCBI Taxonomy" id="1095630"/>
    <lineage>
        <taxon>Eukaryota</taxon>
        <taxon>Fungi</taxon>
        <taxon>Dikarya</taxon>
        <taxon>Ascomycota</taxon>
        <taxon>Pezizomycotina</taxon>
        <taxon>Leotiomycetes</taxon>
        <taxon>Helotiales</taxon>
        <taxon>Hyaloscyphaceae</taxon>
        <taxon>Hyaloscypha</taxon>
        <taxon>Hyaloscypha bicolor</taxon>
    </lineage>
</organism>
<sequence>MRLINTSTLELHEFFGTKTPAYVILSHFWGDDEVTFHDLRDGTGPQRQGWGKVLGCCDKALEDGWEFVWIDSCCIDKTSSAELSESINSMFAWYKNAHVCYAYLSDVPGGNRDYETGGLSLYIALEQSRWFTRGWTLQELLAPEWVIILADDWSALGTKASLATDLTAITGITDLFNFEEASVAQKMSWAAHRKTTRLEDRAYSMMGLFDVNMPLLYGEGNKAFIRLQLEILSRSDDESIFAWSNPRPETPRPGLLAETPECFADCGQIRRGDFDPDRPPHFMTNKGLQMQLLLQQRKVPYHLEPTAGDTYVAPLNCTLPGENGFVFVVIYLLEDGGTYFRYGDPDLTADDWATAKTQADMERKLVHIKVHIKQSRHNESMAEVSRSGKISYTVSFDLWAMWKTGFALSEGIMWPENESSWNFWRDNLSADYQLVVTITSTKYSVLLRFKHPLMLNGFTIIVGYCLRRPWIAAITHEALESLKTVASSLDKQNAWPRFYYDPRRFQDRVEVDLWYSWFIEVTLQKAGVQHSYGPEKYWVKMNVKQRPGENGDSIHESDSHTLDREVEGELEEEAAEVELSGLEDSRASDAALLGQDVLVSGTSGDKEALTPSHSPLKQDEVCGRLREKEATVANESPLQQNDVSTDVMA</sequence>
<dbReference type="EMBL" id="KZ613774">
    <property type="protein sequence ID" value="PMD63999.1"/>
    <property type="molecule type" value="Genomic_DNA"/>
</dbReference>
<dbReference type="InterPro" id="IPR010730">
    <property type="entry name" value="HET"/>
</dbReference>
<dbReference type="Proteomes" id="UP000235371">
    <property type="component" value="Unassembled WGS sequence"/>
</dbReference>
<feature type="compositionally biased region" description="Polar residues" evidence="1">
    <location>
        <begin position="633"/>
        <end position="649"/>
    </location>
</feature>
<protein>
    <submittedName>
        <fullName evidence="3">HET-domain-containing protein</fullName>
    </submittedName>
</protein>
<reference evidence="3 4" key="1">
    <citation type="submission" date="2016-04" db="EMBL/GenBank/DDBJ databases">
        <title>A degradative enzymes factory behind the ericoid mycorrhizal symbiosis.</title>
        <authorList>
            <consortium name="DOE Joint Genome Institute"/>
            <person name="Martino E."/>
            <person name="Morin E."/>
            <person name="Grelet G."/>
            <person name="Kuo A."/>
            <person name="Kohler A."/>
            <person name="Daghino S."/>
            <person name="Barry K."/>
            <person name="Choi C."/>
            <person name="Cichocki N."/>
            <person name="Clum A."/>
            <person name="Copeland A."/>
            <person name="Hainaut M."/>
            <person name="Haridas S."/>
            <person name="Labutti K."/>
            <person name="Lindquist E."/>
            <person name="Lipzen A."/>
            <person name="Khouja H.-R."/>
            <person name="Murat C."/>
            <person name="Ohm R."/>
            <person name="Olson A."/>
            <person name="Spatafora J."/>
            <person name="Veneault-Fourrey C."/>
            <person name="Henrissat B."/>
            <person name="Grigoriev I."/>
            <person name="Martin F."/>
            <person name="Perotto S."/>
        </authorList>
    </citation>
    <scope>NUCLEOTIDE SEQUENCE [LARGE SCALE GENOMIC DNA]</scope>
    <source>
        <strain evidence="3 4">E</strain>
    </source>
</reference>
<evidence type="ECO:0000313" key="3">
    <source>
        <dbReference type="EMBL" id="PMD63999.1"/>
    </source>
</evidence>
<dbReference type="Pfam" id="PF06985">
    <property type="entry name" value="HET"/>
    <property type="match status" value="1"/>
</dbReference>
<dbReference type="PANTHER" id="PTHR10622">
    <property type="entry name" value="HET DOMAIN-CONTAINING PROTEIN"/>
    <property type="match status" value="1"/>
</dbReference>
<feature type="domain" description="Heterokaryon incompatibility" evidence="2">
    <location>
        <begin position="22"/>
        <end position="106"/>
    </location>
</feature>
<gene>
    <name evidence="3" type="ORF">K444DRAFT_555543</name>
</gene>
<dbReference type="PANTHER" id="PTHR10622:SF10">
    <property type="entry name" value="HET DOMAIN-CONTAINING PROTEIN"/>
    <property type="match status" value="1"/>
</dbReference>
<proteinExistence type="predicted"/>
<dbReference type="InParanoid" id="A0A2J6TLW0"/>
<dbReference type="GeneID" id="36584790"/>
<keyword evidence="4" id="KW-1185">Reference proteome</keyword>
<feature type="region of interest" description="Disordered" evidence="1">
    <location>
        <begin position="548"/>
        <end position="582"/>
    </location>
</feature>
<evidence type="ECO:0000313" key="4">
    <source>
        <dbReference type="Proteomes" id="UP000235371"/>
    </source>
</evidence>
<feature type="compositionally biased region" description="Basic and acidic residues" evidence="1">
    <location>
        <begin position="548"/>
        <end position="567"/>
    </location>
</feature>